<organism evidence="4">
    <name type="scientific">Candidatus Heimdallarchaeum endolithica</name>
    <dbReference type="NCBI Taxonomy" id="2876572"/>
    <lineage>
        <taxon>Archaea</taxon>
        <taxon>Promethearchaeati</taxon>
        <taxon>Candidatus Heimdallarchaeota</taxon>
        <taxon>Candidatus Heimdallarchaeia (ex Rinke et al. 2021) (nom. nud.)</taxon>
        <taxon>Candidatus Heimdallarchaeales</taxon>
        <taxon>Candidatus Heimdallarchaeaceae</taxon>
        <taxon>Candidatus Heimdallarchaeum</taxon>
    </lineage>
</organism>
<accession>A0A9Y1FP41</accession>
<evidence type="ECO:0000256" key="1">
    <source>
        <dbReference type="ARBA" id="ARBA00022630"/>
    </source>
</evidence>
<reference evidence="4" key="1">
    <citation type="journal article" date="2022" name="Nat. Microbiol.">
        <title>Unique mobile elements and scalable gene flow at the prokaryote-eukaryote boundary revealed by circularized Asgard archaea genomes.</title>
        <authorList>
            <person name="Wu F."/>
            <person name="Speth D.R."/>
            <person name="Philosof A."/>
            <person name="Cremiere A."/>
            <person name="Narayanan A."/>
            <person name="Barco R.A."/>
            <person name="Connon S.A."/>
            <person name="Amend J.P."/>
            <person name="Antoshechkin I.A."/>
            <person name="Orphan V.J."/>
        </authorList>
    </citation>
    <scope>NUCLEOTIDE SEQUENCE</scope>
    <source>
        <strain evidence="4">PR6</strain>
    </source>
</reference>
<name>A0A9Y1FP41_9ARCH</name>
<keyword evidence="1" id="KW-0285">Flavoprotein</keyword>
<dbReference type="PANTHER" id="PTHR43656">
    <property type="entry name" value="BINDING OXIDOREDUCTASE, PUTATIVE (AFU_ORTHOLOGUE AFUA_2G08260)-RELATED"/>
    <property type="match status" value="1"/>
</dbReference>
<dbReference type="SUPFAM" id="SSF51395">
    <property type="entry name" value="FMN-linked oxidoreductases"/>
    <property type="match status" value="1"/>
</dbReference>
<dbReference type="InterPro" id="IPR001155">
    <property type="entry name" value="OxRdtase_FMN_N"/>
</dbReference>
<dbReference type="Gene3D" id="3.20.20.70">
    <property type="entry name" value="Aldolase class I"/>
    <property type="match status" value="1"/>
</dbReference>
<evidence type="ECO:0000313" key="4">
    <source>
        <dbReference type="EMBL" id="UJG43781.1"/>
    </source>
</evidence>
<dbReference type="Proteomes" id="UP001200513">
    <property type="component" value="Chromosome"/>
</dbReference>
<dbReference type="CDD" id="cd02803">
    <property type="entry name" value="OYE_like_FMN_family"/>
    <property type="match status" value="1"/>
</dbReference>
<gene>
    <name evidence="4" type="ORF">K9W46_01025</name>
</gene>
<dbReference type="Pfam" id="PF00724">
    <property type="entry name" value="Oxidored_FMN"/>
    <property type="match status" value="1"/>
</dbReference>
<dbReference type="InterPro" id="IPR013785">
    <property type="entry name" value="Aldolase_TIM"/>
</dbReference>
<dbReference type="GO" id="GO:0010181">
    <property type="term" value="F:FMN binding"/>
    <property type="evidence" value="ECO:0007669"/>
    <property type="project" value="InterPro"/>
</dbReference>
<dbReference type="EMBL" id="CP084167">
    <property type="protein sequence ID" value="UJG43781.1"/>
    <property type="molecule type" value="Genomic_DNA"/>
</dbReference>
<sequence>MSKIFTPFKLGKLELKNRLVRSATTSYWSTNDGLLTEPIFDYYEKLAKGGVGLIIKGHSYINEKAKAHQRQSGLCNNEHVKKMKMLTEIVHTYDTPIIAQLNHGGYYCRDDRISASKYRSEKWQSRQASMAEIKKIINDFADSAEFALEAGFDGVQIHAAHGYLISQFLSDIVNKRKDEYGGSLENRARLLLDVYLAIRDRIGKDEVVGVKINSDDFATEGGLTIEQSIQVMKWLSKNSISFIEISGGGPEENREIRKKRARYVDSSKGKSPLEQPTFGGHAMRIKKEIKNTPLALVDGIRTKETMDALLDNKIVDLISMSKPFIIEPDFPAKLKNGQSRSACIDCLRCLQPNNFGKKMLRCFFLNEI</sequence>
<evidence type="ECO:0000256" key="2">
    <source>
        <dbReference type="ARBA" id="ARBA00023002"/>
    </source>
</evidence>
<proteinExistence type="predicted"/>
<dbReference type="PANTHER" id="PTHR43656:SF2">
    <property type="entry name" value="BINDING OXIDOREDUCTASE, PUTATIVE (AFU_ORTHOLOGUE AFUA_2G08260)-RELATED"/>
    <property type="match status" value="1"/>
</dbReference>
<dbReference type="AlphaFoldDB" id="A0A9Y1FP41"/>
<feature type="domain" description="NADH:flavin oxidoreductase/NADH oxidase N-terminal" evidence="3">
    <location>
        <begin position="3"/>
        <end position="338"/>
    </location>
</feature>
<evidence type="ECO:0000259" key="3">
    <source>
        <dbReference type="Pfam" id="PF00724"/>
    </source>
</evidence>
<keyword evidence="2" id="KW-0560">Oxidoreductase</keyword>
<protein>
    <submittedName>
        <fullName evidence="4">NADH:flavin oxidoreductase</fullName>
    </submittedName>
</protein>
<dbReference type="GO" id="GO:0016491">
    <property type="term" value="F:oxidoreductase activity"/>
    <property type="evidence" value="ECO:0007669"/>
    <property type="project" value="UniProtKB-KW"/>
</dbReference>
<dbReference type="InterPro" id="IPR051799">
    <property type="entry name" value="NADH_flavin_oxidoreductase"/>
</dbReference>